<evidence type="ECO:0000313" key="14">
    <source>
        <dbReference type="EnsemblPlants" id="TuG1812G0300003997.01.T02"/>
    </source>
</evidence>
<evidence type="ECO:0000313" key="15">
    <source>
        <dbReference type="Proteomes" id="UP000015106"/>
    </source>
</evidence>
<keyword evidence="5" id="KW-0808">Transferase</keyword>
<feature type="domain" description="Pyruvate kinase barrel" evidence="13">
    <location>
        <begin position="37"/>
        <end position="84"/>
    </location>
</feature>
<dbReference type="Proteomes" id="UP000015106">
    <property type="component" value="Chromosome 3"/>
</dbReference>
<dbReference type="GO" id="GO:0016301">
    <property type="term" value="F:kinase activity"/>
    <property type="evidence" value="ECO:0007669"/>
    <property type="project" value="UniProtKB-KW"/>
</dbReference>
<dbReference type="SUPFAM" id="SSF51621">
    <property type="entry name" value="Phosphoenolpyruvate/pyruvate domain"/>
    <property type="match status" value="1"/>
</dbReference>
<keyword evidence="6" id="KW-0479">Metal-binding</keyword>
<dbReference type="GO" id="GO:0030955">
    <property type="term" value="F:potassium ion binding"/>
    <property type="evidence" value="ECO:0007669"/>
    <property type="project" value="InterPro"/>
</dbReference>
<keyword evidence="9" id="KW-0067">ATP-binding</keyword>
<dbReference type="InterPro" id="IPR015813">
    <property type="entry name" value="Pyrv/PenolPyrv_kinase-like_dom"/>
</dbReference>
<evidence type="ECO:0000256" key="11">
    <source>
        <dbReference type="ARBA" id="ARBA00023152"/>
    </source>
</evidence>
<evidence type="ECO:0000256" key="7">
    <source>
        <dbReference type="ARBA" id="ARBA00022741"/>
    </source>
</evidence>
<comment type="cofactor">
    <cofactor evidence="1">
        <name>K(+)</name>
        <dbReference type="ChEBI" id="CHEBI:29103"/>
    </cofactor>
</comment>
<evidence type="ECO:0000256" key="2">
    <source>
        <dbReference type="ARBA" id="ARBA00004997"/>
    </source>
</evidence>
<dbReference type="InterPro" id="IPR015793">
    <property type="entry name" value="Pyrv_Knase_brl"/>
</dbReference>
<evidence type="ECO:0000256" key="6">
    <source>
        <dbReference type="ARBA" id="ARBA00022723"/>
    </source>
</evidence>
<evidence type="ECO:0000256" key="9">
    <source>
        <dbReference type="ARBA" id="ARBA00022840"/>
    </source>
</evidence>
<evidence type="ECO:0000256" key="10">
    <source>
        <dbReference type="ARBA" id="ARBA00022842"/>
    </source>
</evidence>
<organism evidence="14 15">
    <name type="scientific">Triticum urartu</name>
    <name type="common">Red wild einkorn</name>
    <name type="synonym">Crithodium urartu</name>
    <dbReference type="NCBI Taxonomy" id="4572"/>
    <lineage>
        <taxon>Eukaryota</taxon>
        <taxon>Viridiplantae</taxon>
        <taxon>Streptophyta</taxon>
        <taxon>Embryophyta</taxon>
        <taxon>Tracheophyta</taxon>
        <taxon>Spermatophyta</taxon>
        <taxon>Magnoliopsida</taxon>
        <taxon>Liliopsida</taxon>
        <taxon>Poales</taxon>
        <taxon>Poaceae</taxon>
        <taxon>BOP clade</taxon>
        <taxon>Pooideae</taxon>
        <taxon>Triticodae</taxon>
        <taxon>Triticeae</taxon>
        <taxon>Triticinae</taxon>
        <taxon>Triticum</taxon>
    </lineage>
</organism>
<dbReference type="InterPro" id="IPR040442">
    <property type="entry name" value="Pyrv_kinase-like_dom_sf"/>
</dbReference>
<evidence type="ECO:0000256" key="8">
    <source>
        <dbReference type="ARBA" id="ARBA00022777"/>
    </source>
</evidence>
<evidence type="ECO:0000256" key="3">
    <source>
        <dbReference type="ARBA" id="ARBA00008663"/>
    </source>
</evidence>
<reference evidence="15" key="1">
    <citation type="journal article" date="2013" name="Nature">
        <title>Draft genome of the wheat A-genome progenitor Triticum urartu.</title>
        <authorList>
            <person name="Ling H.Q."/>
            <person name="Zhao S."/>
            <person name="Liu D."/>
            <person name="Wang J."/>
            <person name="Sun H."/>
            <person name="Zhang C."/>
            <person name="Fan H."/>
            <person name="Li D."/>
            <person name="Dong L."/>
            <person name="Tao Y."/>
            <person name="Gao C."/>
            <person name="Wu H."/>
            <person name="Li Y."/>
            <person name="Cui Y."/>
            <person name="Guo X."/>
            <person name="Zheng S."/>
            <person name="Wang B."/>
            <person name="Yu K."/>
            <person name="Liang Q."/>
            <person name="Yang W."/>
            <person name="Lou X."/>
            <person name="Chen J."/>
            <person name="Feng M."/>
            <person name="Jian J."/>
            <person name="Zhang X."/>
            <person name="Luo G."/>
            <person name="Jiang Y."/>
            <person name="Liu J."/>
            <person name="Wang Z."/>
            <person name="Sha Y."/>
            <person name="Zhang B."/>
            <person name="Wu H."/>
            <person name="Tang D."/>
            <person name="Shen Q."/>
            <person name="Xue P."/>
            <person name="Zou S."/>
            <person name="Wang X."/>
            <person name="Liu X."/>
            <person name="Wang F."/>
            <person name="Yang Y."/>
            <person name="An X."/>
            <person name="Dong Z."/>
            <person name="Zhang K."/>
            <person name="Zhang X."/>
            <person name="Luo M.C."/>
            <person name="Dvorak J."/>
            <person name="Tong Y."/>
            <person name="Wang J."/>
            <person name="Yang H."/>
            <person name="Li Z."/>
            <person name="Wang D."/>
            <person name="Zhang A."/>
            <person name="Wang J."/>
        </authorList>
    </citation>
    <scope>NUCLEOTIDE SEQUENCE</scope>
    <source>
        <strain evidence="15">cv. G1812</strain>
    </source>
</reference>
<evidence type="ECO:0000259" key="13">
    <source>
        <dbReference type="Pfam" id="PF00224"/>
    </source>
</evidence>
<comment type="pathway">
    <text evidence="2">Carbohydrate degradation; glycolysis; pyruvate from D-glyceraldehyde 3-phosphate: step 5/5.</text>
</comment>
<dbReference type="InterPro" id="IPR001697">
    <property type="entry name" value="Pyr_Knase"/>
</dbReference>
<evidence type="ECO:0000256" key="4">
    <source>
        <dbReference type="ARBA" id="ARBA00012142"/>
    </source>
</evidence>
<reference evidence="14" key="3">
    <citation type="submission" date="2022-06" db="UniProtKB">
        <authorList>
            <consortium name="EnsemblPlants"/>
        </authorList>
    </citation>
    <scope>IDENTIFICATION</scope>
</reference>
<comment type="similarity">
    <text evidence="3">Belongs to the pyruvate kinase family.</text>
</comment>
<keyword evidence="12" id="KW-0670">Pyruvate</keyword>
<evidence type="ECO:0000256" key="12">
    <source>
        <dbReference type="ARBA" id="ARBA00023317"/>
    </source>
</evidence>
<dbReference type="AlphaFoldDB" id="A0A8R7PW82"/>
<dbReference type="Gramene" id="TuG1812G0300003997.01.T02">
    <property type="protein sequence ID" value="TuG1812G0300003997.01.T02"/>
    <property type="gene ID" value="TuG1812G0300003997.01"/>
</dbReference>
<keyword evidence="8" id="KW-0418">Kinase</keyword>
<dbReference type="PANTHER" id="PTHR11817">
    <property type="entry name" value="PYRUVATE KINASE"/>
    <property type="match status" value="1"/>
</dbReference>
<dbReference type="GO" id="GO:0005524">
    <property type="term" value="F:ATP binding"/>
    <property type="evidence" value="ECO:0007669"/>
    <property type="project" value="UniProtKB-KW"/>
</dbReference>
<keyword evidence="11" id="KW-0324">Glycolysis</keyword>
<keyword evidence="15" id="KW-1185">Reference proteome</keyword>
<dbReference type="EnsemblPlants" id="TuG1812G0300003997.01.T02">
    <property type="protein sequence ID" value="TuG1812G0300003997.01.T02"/>
    <property type="gene ID" value="TuG1812G0300003997.01"/>
</dbReference>
<proteinExistence type="inferred from homology"/>
<evidence type="ECO:0000256" key="5">
    <source>
        <dbReference type="ARBA" id="ARBA00022679"/>
    </source>
</evidence>
<dbReference type="Pfam" id="PF00224">
    <property type="entry name" value="PK"/>
    <property type="match status" value="1"/>
</dbReference>
<keyword evidence="7" id="KW-0547">Nucleotide-binding</keyword>
<name>A0A8R7PW82_TRIUA</name>
<dbReference type="EC" id="2.7.1.40" evidence="4"/>
<accession>A0A8R7PW82</accession>
<evidence type="ECO:0000256" key="1">
    <source>
        <dbReference type="ARBA" id="ARBA00001958"/>
    </source>
</evidence>
<keyword evidence="10" id="KW-0460">Magnesium</keyword>
<sequence length="119" mass="13377">MPTLSDEDKDVMKKWDAPNKIDFLSFLYKACRRCVAMFLFQKFALHKCNMAGKPAAVTCVVDSMTDNLRPTRADATDVANAVLDVMPFSLVPRLSVHCIQLGFKRLRMSSTRICTSSEP</sequence>
<reference evidence="14" key="2">
    <citation type="submission" date="2018-03" db="EMBL/GenBank/DDBJ databases">
        <title>The Triticum urartu genome reveals the dynamic nature of wheat genome evolution.</title>
        <authorList>
            <person name="Ling H."/>
            <person name="Ma B."/>
            <person name="Shi X."/>
            <person name="Liu H."/>
            <person name="Dong L."/>
            <person name="Sun H."/>
            <person name="Cao Y."/>
            <person name="Gao Q."/>
            <person name="Zheng S."/>
            <person name="Li Y."/>
            <person name="Yu Y."/>
            <person name="Du H."/>
            <person name="Qi M."/>
            <person name="Li Y."/>
            <person name="Yu H."/>
            <person name="Cui Y."/>
            <person name="Wang N."/>
            <person name="Chen C."/>
            <person name="Wu H."/>
            <person name="Zhao Y."/>
            <person name="Zhang J."/>
            <person name="Li Y."/>
            <person name="Zhou W."/>
            <person name="Zhang B."/>
            <person name="Hu W."/>
            <person name="Eijk M."/>
            <person name="Tang J."/>
            <person name="Witsenboer H."/>
            <person name="Zhao S."/>
            <person name="Li Z."/>
            <person name="Zhang A."/>
            <person name="Wang D."/>
            <person name="Liang C."/>
        </authorList>
    </citation>
    <scope>NUCLEOTIDE SEQUENCE [LARGE SCALE GENOMIC DNA]</scope>
    <source>
        <strain evidence="14">cv. G1812</strain>
    </source>
</reference>
<dbReference type="GO" id="GO:0004743">
    <property type="term" value="F:pyruvate kinase activity"/>
    <property type="evidence" value="ECO:0007669"/>
    <property type="project" value="UniProtKB-EC"/>
</dbReference>
<dbReference type="Gene3D" id="3.20.20.60">
    <property type="entry name" value="Phosphoenolpyruvate-binding domains"/>
    <property type="match status" value="1"/>
</dbReference>
<dbReference type="GO" id="GO:0000287">
    <property type="term" value="F:magnesium ion binding"/>
    <property type="evidence" value="ECO:0007669"/>
    <property type="project" value="InterPro"/>
</dbReference>
<protein>
    <recommendedName>
        <fullName evidence="4">pyruvate kinase</fullName>
        <ecNumber evidence="4">2.7.1.40</ecNumber>
    </recommendedName>
</protein>